<accession>A0A1S3XQD8</accession>
<evidence type="ECO:0000313" key="2">
    <source>
        <dbReference type="Proteomes" id="UP000790787"/>
    </source>
</evidence>
<gene>
    <name evidence="3" type="primary">LOC107767631</name>
</gene>
<organism evidence="2 3">
    <name type="scientific">Nicotiana tabacum</name>
    <name type="common">Common tobacco</name>
    <dbReference type="NCBI Taxonomy" id="4097"/>
    <lineage>
        <taxon>Eukaryota</taxon>
        <taxon>Viridiplantae</taxon>
        <taxon>Streptophyta</taxon>
        <taxon>Embryophyta</taxon>
        <taxon>Tracheophyta</taxon>
        <taxon>Spermatophyta</taxon>
        <taxon>Magnoliopsida</taxon>
        <taxon>eudicotyledons</taxon>
        <taxon>Gunneridae</taxon>
        <taxon>Pentapetalae</taxon>
        <taxon>asterids</taxon>
        <taxon>lamiids</taxon>
        <taxon>Solanales</taxon>
        <taxon>Solanaceae</taxon>
        <taxon>Nicotianoideae</taxon>
        <taxon>Nicotianeae</taxon>
        <taxon>Nicotiana</taxon>
    </lineage>
</organism>
<proteinExistence type="predicted"/>
<dbReference type="GeneID" id="107767631"/>
<name>A0A1S3XQD8_TOBAC</name>
<sequence>MSFRHDISSCDRPNTRRRRRRQKDKQPSLRLLLYSPNLIQAWDFGQIGMTMKVIMILWHRLYPYSINPVEVLRSIKKEIGSEWRKSRLQHMYSSIAPKFNNFTNSYFVSVFGHTSSQHIPGFRPGVPSLSSYTVMSSSSSPVIPSLSSSGIQSSFSQSFIHHLPLVCPRHLVSLLGTLTCLRLNPLHFRMAYPHNLTLSFHHHLLRSFVHHLLQACPHHLVSLLGTLPCLRLNSLHFRMAYPHRLTLSYHHHLLRSFVHHLPLAFDHHFPQSFTHHLPLACFHHLVSLLSTLPYLRLNSLRLHLPAFLGHILESIVIRHPHTLVVIQLHRLLHEGRILQMLENMMIFGG</sequence>
<reference evidence="3" key="2">
    <citation type="submission" date="2025-08" db="UniProtKB">
        <authorList>
            <consortium name="RefSeq"/>
        </authorList>
    </citation>
    <scope>IDENTIFICATION</scope>
    <source>
        <tissue evidence="3">Leaf</tissue>
    </source>
</reference>
<dbReference type="AlphaFoldDB" id="A0A1S3XQD8"/>
<evidence type="ECO:0000256" key="1">
    <source>
        <dbReference type="SAM" id="MobiDB-lite"/>
    </source>
</evidence>
<keyword evidence="2" id="KW-1185">Reference proteome</keyword>
<dbReference type="RefSeq" id="XP_016442173.1">
    <property type="nucleotide sequence ID" value="XM_016586687.2"/>
</dbReference>
<dbReference type="KEGG" id="nta:107767631"/>
<protein>
    <submittedName>
        <fullName evidence="3">Uncharacterized protein LOC107767631 isoform X2</fullName>
    </submittedName>
    <submittedName>
        <fullName evidence="3">Uncharacterized protein isoform X1</fullName>
    </submittedName>
</protein>
<dbReference type="RefSeq" id="XP_016442173.1">
    <property type="nucleotide sequence ID" value="XM_016586687.1"/>
</dbReference>
<feature type="region of interest" description="Disordered" evidence="1">
    <location>
        <begin position="1"/>
        <end position="24"/>
    </location>
</feature>
<dbReference type="Proteomes" id="UP000790787">
    <property type="component" value="Chromosome 24"/>
</dbReference>
<evidence type="ECO:0000313" key="3">
    <source>
        <dbReference type="RefSeq" id="XP_016442173.1"/>
    </source>
</evidence>
<reference evidence="2" key="1">
    <citation type="journal article" date="2014" name="Nat. Commun.">
        <title>The tobacco genome sequence and its comparison with those of tomato and potato.</title>
        <authorList>
            <person name="Sierro N."/>
            <person name="Battey J.N."/>
            <person name="Ouadi S."/>
            <person name="Bakaher N."/>
            <person name="Bovet L."/>
            <person name="Willig A."/>
            <person name="Goepfert S."/>
            <person name="Peitsch M.C."/>
            <person name="Ivanov N.V."/>
        </authorList>
    </citation>
    <scope>NUCLEOTIDE SEQUENCE [LARGE SCALE GENOMIC DNA]</scope>
</reference>
<dbReference type="PaxDb" id="4097-A0A1S3XQD8"/>